<dbReference type="PROSITE" id="PS00409">
    <property type="entry name" value="PROKAR_NTER_METHYL"/>
    <property type="match status" value="1"/>
</dbReference>
<dbReference type="Pfam" id="PF07963">
    <property type="entry name" value="N_methyl"/>
    <property type="match status" value="1"/>
</dbReference>
<accession>A0A1M5Z014</accession>
<dbReference type="SUPFAM" id="SSF54523">
    <property type="entry name" value="Pili subunits"/>
    <property type="match status" value="1"/>
</dbReference>
<dbReference type="PANTHER" id="PTHR30093:SF44">
    <property type="entry name" value="TYPE II SECRETION SYSTEM CORE PROTEIN G"/>
    <property type="match status" value="1"/>
</dbReference>
<dbReference type="InterPro" id="IPR045584">
    <property type="entry name" value="Pilin-like"/>
</dbReference>
<evidence type="ECO:0000256" key="3">
    <source>
        <dbReference type="ARBA" id="ARBA00022692"/>
    </source>
</evidence>
<dbReference type="InterPro" id="IPR012902">
    <property type="entry name" value="N_methyl_site"/>
</dbReference>
<dbReference type="AlphaFoldDB" id="A0A1M5Z014"/>
<dbReference type="RefSeq" id="WP_073030342.1">
    <property type="nucleotide sequence ID" value="NZ_FQXJ01000009.1"/>
</dbReference>
<evidence type="ECO:0000256" key="2">
    <source>
        <dbReference type="ARBA" id="ARBA00022481"/>
    </source>
</evidence>
<sequence>MKEEKSVNYLKRDKGFTLIEVLAVIIIIAGLAAIAIPKLVSSTTNARQKADVATAHQVKAALDRYQVENGTYPENMKDDDGVVTAAGFIPNYISKLDTTTTQQVAEGKEGFGVETLKADDTDKTDETVLVIPETLQPTNIIMIYLASNGLAAEVRAYDAELKEILWTSSVD</sequence>
<organism evidence="7 8">
    <name type="scientific">Desulfosporosinus lacus DSM 15449</name>
    <dbReference type="NCBI Taxonomy" id="1121420"/>
    <lineage>
        <taxon>Bacteria</taxon>
        <taxon>Bacillati</taxon>
        <taxon>Bacillota</taxon>
        <taxon>Clostridia</taxon>
        <taxon>Eubacteriales</taxon>
        <taxon>Desulfitobacteriaceae</taxon>
        <taxon>Desulfosporosinus</taxon>
    </lineage>
</organism>
<keyword evidence="5 6" id="KW-0472">Membrane</keyword>
<name>A0A1M5Z014_9FIRM</name>
<dbReference type="STRING" id="1121420.SAMN02746098_02804"/>
<proteinExistence type="predicted"/>
<reference evidence="8" key="1">
    <citation type="submission" date="2016-11" db="EMBL/GenBank/DDBJ databases">
        <authorList>
            <person name="Varghese N."/>
            <person name="Submissions S."/>
        </authorList>
    </citation>
    <scope>NUCLEOTIDE SEQUENCE [LARGE SCALE GENOMIC DNA]</scope>
    <source>
        <strain evidence="8">DSM 15449</strain>
    </source>
</reference>
<dbReference type="Proteomes" id="UP000183954">
    <property type="component" value="Unassembled WGS sequence"/>
</dbReference>
<dbReference type="Gene3D" id="3.30.700.10">
    <property type="entry name" value="Glycoprotein, Type 4 Pilin"/>
    <property type="match status" value="1"/>
</dbReference>
<feature type="transmembrane region" description="Helical" evidence="6">
    <location>
        <begin position="21"/>
        <end position="40"/>
    </location>
</feature>
<dbReference type="PRINTS" id="PR00813">
    <property type="entry name" value="BCTERIALGSPG"/>
</dbReference>
<evidence type="ECO:0000313" key="7">
    <source>
        <dbReference type="EMBL" id="SHI17549.1"/>
    </source>
</evidence>
<dbReference type="GO" id="GO:0015628">
    <property type="term" value="P:protein secretion by the type II secretion system"/>
    <property type="evidence" value="ECO:0007669"/>
    <property type="project" value="InterPro"/>
</dbReference>
<evidence type="ECO:0000256" key="1">
    <source>
        <dbReference type="ARBA" id="ARBA00004167"/>
    </source>
</evidence>
<evidence type="ECO:0000313" key="8">
    <source>
        <dbReference type="Proteomes" id="UP000183954"/>
    </source>
</evidence>
<protein>
    <submittedName>
        <fullName evidence="7">General secretion pathway protein G</fullName>
    </submittedName>
</protein>
<dbReference type="InterPro" id="IPR000983">
    <property type="entry name" value="Bac_GSPG_pilin"/>
</dbReference>
<gene>
    <name evidence="7" type="ORF">SAMN02746098_02804</name>
</gene>
<dbReference type="GO" id="GO:0015627">
    <property type="term" value="C:type II protein secretion system complex"/>
    <property type="evidence" value="ECO:0007669"/>
    <property type="project" value="InterPro"/>
</dbReference>
<evidence type="ECO:0000256" key="6">
    <source>
        <dbReference type="SAM" id="Phobius"/>
    </source>
</evidence>
<keyword evidence="3 6" id="KW-0812">Transmembrane</keyword>
<dbReference type="NCBIfam" id="TIGR02532">
    <property type="entry name" value="IV_pilin_GFxxxE"/>
    <property type="match status" value="1"/>
</dbReference>
<evidence type="ECO:0000256" key="5">
    <source>
        <dbReference type="ARBA" id="ARBA00023136"/>
    </source>
</evidence>
<comment type="subcellular location">
    <subcellularLocation>
        <location evidence="1">Membrane</location>
        <topology evidence="1">Single-pass membrane protein</topology>
    </subcellularLocation>
</comment>
<dbReference type="PANTHER" id="PTHR30093">
    <property type="entry name" value="GENERAL SECRETION PATHWAY PROTEIN G"/>
    <property type="match status" value="1"/>
</dbReference>
<keyword evidence="4 6" id="KW-1133">Transmembrane helix</keyword>
<evidence type="ECO:0000256" key="4">
    <source>
        <dbReference type="ARBA" id="ARBA00022989"/>
    </source>
</evidence>
<keyword evidence="2" id="KW-0488">Methylation</keyword>
<keyword evidence="8" id="KW-1185">Reference proteome</keyword>
<dbReference type="OrthoDB" id="1797950at2"/>
<dbReference type="EMBL" id="FQXJ01000009">
    <property type="protein sequence ID" value="SHI17549.1"/>
    <property type="molecule type" value="Genomic_DNA"/>
</dbReference>
<dbReference type="GO" id="GO:0016020">
    <property type="term" value="C:membrane"/>
    <property type="evidence" value="ECO:0007669"/>
    <property type="project" value="UniProtKB-SubCell"/>
</dbReference>